<reference evidence="2" key="1">
    <citation type="journal article" date="2020" name="Fungal Divers.">
        <title>Resolving the Mortierellaceae phylogeny through synthesis of multi-gene phylogenetics and phylogenomics.</title>
        <authorList>
            <person name="Vandepol N."/>
            <person name="Liber J."/>
            <person name="Desiro A."/>
            <person name="Na H."/>
            <person name="Kennedy M."/>
            <person name="Barry K."/>
            <person name="Grigoriev I.V."/>
            <person name="Miller A.N."/>
            <person name="O'Donnell K."/>
            <person name="Stajich J.E."/>
            <person name="Bonito G."/>
        </authorList>
    </citation>
    <scope>NUCLEOTIDE SEQUENCE</scope>
    <source>
        <strain evidence="2">NVP60</strain>
    </source>
</reference>
<accession>A0A9P6UIC5</accession>
<proteinExistence type="predicted"/>
<name>A0A9P6UIC5_9FUNG</name>
<dbReference type="AlphaFoldDB" id="A0A9P6UIC5"/>
<dbReference type="OrthoDB" id="291792at2759"/>
<organism evidence="2 3">
    <name type="scientific">Linnemannia gamsii</name>
    <dbReference type="NCBI Taxonomy" id="64522"/>
    <lineage>
        <taxon>Eukaryota</taxon>
        <taxon>Fungi</taxon>
        <taxon>Fungi incertae sedis</taxon>
        <taxon>Mucoromycota</taxon>
        <taxon>Mortierellomycotina</taxon>
        <taxon>Mortierellomycetes</taxon>
        <taxon>Mortierellales</taxon>
        <taxon>Mortierellaceae</taxon>
        <taxon>Linnemannia</taxon>
    </lineage>
</organism>
<evidence type="ECO:0000313" key="2">
    <source>
        <dbReference type="EMBL" id="KAG0302062.1"/>
    </source>
</evidence>
<protein>
    <submittedName>
        <fullName evidence="2">Uncharacterized protein</fullName>
    </submittedName>
</protein>
<comment type="caution">
    <text evidence="2">The sequence shown here is derived from an EMBL/GenBank/DDBJ whole genome shotgun (WGS) entry which is preliminary data.</text>
</comment>
<evidence type="ECO:0000256" key="1">
    <source>
        <dbReference type="SAM" id="MobiDB-lite"/>
    </source>
</evidence>
<feature type="region of interest" description="Disordered" evidence="1">
    <location>
        <begin position="308"/>
        <end position="331"/>
    </location>
</feature>
<dbReference type="PANTHER" id="PTHR12459">
    <property type="entry name" value="TRANSMEMBRANE PROTEIN 135-RELATED"/>
    <property type="match status" value="1"/>
</dbReference>
<feature type="region of interest" description="Disordered" evidence="1">
    <location>
        <begin position="267"/>
        <end position="287"/>
    </location>
</feature>
<evidence type="ECO:0000313" key="3">
    <source>
        <dbReference type="Proteomes" id="UP000823405"/>
    </source>
</evidence>
<dbReference type="PANTHER" id="PTHR12459:SF19">
    <property type="entry name" value="TRANSMEMBRANE PROTEIN 135 N-TERMINAL DOMAIN-CONTAINING PROTEIN"/>
    <property type="match status" value="1"/>
</dbReference>
<dbReference type="EMBL" id="JAAAIN010001555">
    <property type="protein sequence ID" value="KAG0302062.1"/>
    <property type="molecule type" value="Genomic_DNA"/>
</dbReference>
<dbReference type="Proteomes" id="UP000823405">
    <property type="component" value="Unassembled WGS sequence"/>
</dbReference>
<dbReference type="InterPro" id="IPR026749">
    <property type="entry name" value="Tmem135"/>
</dbReference>
<feature type="compositionally biased region" description="Low complexity" evidence="1">
    <location>
        <begin position="25"/>
        <end position="52"/>
    </location>
</feature>
<gene>
    <name evidence="2" type="ORF">BGZ97_002517</name>
</gene>
<feature type="compositionally biased region" description="Low complexity" evidence="1">
    <location>
        <begin position="63"/>
        <end position="76"/>
    </location>
</feature>
<sequence>MAKIFSVTPTELDTLKGRNTNIHLDSPSSPTSDSSSYPSSPTDTPSSDPFSSHFRPLNNPSFASTSTSTGGAKTTTKGDLSKIVLSFFLSPTGYRLLRFDSKSTSKKGKSTPTTESKKKNSKASVTVSHKSLQRLGTSLVDPAEYEQWFKSQANNINNSKLTLDDDHNGDYSYHKQPTKTQRAVATLSPATRAGIRGFTLAFLAGTSMDVLLPAILKQKFRGLVRKIFSSPSSLRLGASCGLFAFVYKLSFHLIALALDSLSKDQQQQRASGSRRSDSGIGLAGRQREGHNDSKIVFGGLTRLDNSGYDDNHQLQSGSEDDDDALQCSPKEQATRNRKKWIPALLAALVAAPAYSLIPDQARRLTMALYFLTYAGESAYAALEHEGLLKWLPSWVGIWILAPISTSQIVHTFIHHNDCNPVGWTKLIMSQCDPFLHRPKGFNTKTLGAFPSSGDLFGGLKAYISGGYQSQPILASAAAATVATAAALTGGVSEGATRSFLLPEACENAFKFTEGMGHHSVGCQMFHPGEASCGTAMKLLLGRNAVFSFKMYAVLAALTFVARGGNVFQKG</sequence>
<keyword evidence="3" id="KW-1185">Reference proteome</keyword>
<feature type="region of interest" description="Disordered" evidence="1">
    <location>
        <begin position="100"/>
        <end position="127"/>
    </location>
</feature>
<feature type="region of interest" description="Disordered" evidence="1">
    <location>
        <begin position="15"/>
        <end position="76"/>
    </location>
</feature>